<dbReference type="VEuPathDB" id="FungiDB:F4678DRAFT_57253"/>
<keyword evidence="4" id="KW-1185">Reference proteome</keyword>
<dbReference type="Gene3D" id="3.40.50.300">
    <property type="entry name" value="P-loop containing nucleotide triphosphate hydrolases"/>
    <property type="match status" value="1"/>
</dbReference>
<keyword evidence="1" id="KW-0677">Repeat</keyword>
<proteinExistence type="predicted"/>
<evidence type="ECO:0000259" key="2">
    <source>
        <dbReference type="Pfam" id="PF24883"/>
    </source>
</evidence>
<dbReference type="SUPFAM" id="SSF52540">
    <property type="entry name" value="P-loop containing nucleoside triphosphate hydrolases"/>
    <property type="match status" value="1"/>
</dbReference>
<evidence type="ECO:0000313" key="4">
    <source>
        <dbReference type="Proteomes" id="UP001148614"/>
    </source>
</evidence>
<dbReference type="AlphaFoldDB" id="A0A9W8TN03"/>
<dbReference type="PANTHER" id="PTHR10039:SF5">
    <property type="entry name" value="NACHT DOMAIN-CONTAINING PROTEIN"/>
    <property type="match status" value="1"/>
</dbReference>
<gene>
    <name evidence="3" type="ORF">NPX13_g3675</name>
</gene>
<reference evidence="3" key="1">
    <citation type="submission" date="2022-07" db="EMBL/GenBank/DDBJ databases">
        <title>Genome Sequence of Xylaria arbuscula.</title>
        <authorList>
            <person name="Buettner E."/>
        </authorList>
    </citation>
    <scope>NUCLEOTIDE SEQUENCE</scope>
    <source>
        <strain evidence="3">VT107</strain>
    </source>
</reference>
<feature type="domain" description="Nephrocystin 3-like N-terminal" evidence="2">
    <location>
        <begin position="314"/>
        <end position="476"/>
    </location>
</feature>
<comment type="caution">
    <text evidence="3">The sequence shown here is derived from an EMBL/GenBank/DDBJ whole genome shotgun (WGS) entry which is preliminary data.</text>
</comment>
<dbReference type="PANTHER" id="PTHR10039">
    <property type="entry name" value="AMELOGENIN"/>
    <property type="match status" value="1"/>
</dbReference>
<dbReference type="InterPro" id="IPR027417">
    <property type="entry name" value="P-loop_NTPase"/>
</dbReference>
<protein>
    <recommendedName>
        <fullName evidence="2">Nephrocystin 3-like N-terminal domain-containing protein</fullName>
    </recommendedName>
</protein>
<organism evidence="3 4">
    <name type="scientific">Xylaria arbuscula</name>
    <dbReference type="NCBI Taxonomy" id="114810"/>
    <lineage>
        <taxon>Eukaryota</taxon>
        <taxon>Fungi</taxon>
        <taxon>Dikarya</taxon>
        <taxon>Ascomycota</taxon>
        <taxon>Pezizomycotina</taxon>
        <taxon>Sordariomycetes</taxon>
        <taxon>Xylariomycetidae</taxon>
        <taxon>Xylariales</taxon>
        <taxon>Xylariaceae</taxon>
        <taxon>Xylaria</taxon>
    </lineage>
</organism>
<sequence>MTGPDIRPQPDVNHALCIKGIRRISRTISIYLIKSRAEFCDSRFVMEELSAMSRAIELIELSRRVASMAPIIDQINQQDLSSMRTDINMNRSHLLELLGSFERNDIERIIVQCIESGANASAVLKRLGTTDYSERMQFAFNLRAGLSGLDKQLSTFVLRWIQYVTLLPLNKPDPDLNSEHYSEVRQLLHRASEVCWKYLPLRHTRCFPPPANLRQPYGSAFLHLLTSNIPASDREACERNMKNHILTEIYSGKGQLSIHAQINDPALEKDIQRVFLWRLRDPYIGYQEAKACELRGSSFNWLFEASNDRDGNGTSFRDWATSSSSSHPTFWITGKPGSGKSILMEEIYERFSRSESLSRQTNIVSYFFVRDGPHQKGVRGLVQSILYQLLSKNPELIPLVAPSRWDTLVLFGEDPKPIDTAEFQQMLISTLRRHYSTIILVDGLDYCEETEGSCEIPELLGRLSTCPGVKACISSRPSPNLQSLIDGSPSLILDHCNNQDIEEYISSKIKTRLTIKRGIMISLSIEEQLIHELVMKAEGCFLWVAVVIDALQAPHADEHESDELLRYVRNVPKGLTELFRCLLDDLDASQPFIASALRFIATFDQPITPIRLALMEMPFPDFAVQRDISYVSRKELLGRSPESLRRIIGASRGLLRVVAPLNKHDFEVSDWDSRIALTHKTLKEFIRPDTIQGGQLDVVGLGDFAARYSAASLSILKISHIGELTLQSVLAEAIRCSYISMFAEREDEVHISHILDELEWTSHTLLASSHPVQSPWSDVETNHFTYYYEPIQQLMMEKMLSGMTYSPELGDKISAEIRMRAMSLCAKYSITGWTSLQNTMYRWPLCQGQVLFHECQRYQRDIKCNSPMLHGSDVERGKNYTAPFPSEGIERWNTGSTEGCDQSNPKSNMESIGAIHRDDFSPADDSDQISWESWSSAEFSLDDAHPLMALKKEATDAVFQGFIEYRKRQIQETE</sequence>
<dbReference type="Pfam" id="PF24883">
    <property type="entry name" value="NPHP3_N"/>
    <property type="match status" value="1"/>
</dbReference>
<dbReference type="Proteomes" id="UP001148614">
    <property type="component" value="Unassembled WGS sequence"/>
</dbReference>
<dbReference type="EMBL" id="JANPWZ010000471">
    <property type="protein sequence ID" value="KAJ3576525.1"/>
    <property type="molecule type" value="Genomic_DNA"/>
</dbReference>
<accession>A0A9W8TN03</accession>
<dbReference type="InterPro" id="IPR056884">
    <property type="entry name" value="NPHP3-like_N"/>
</dbReference>
<name>A0A9W8TN03_9PEZI</name>
<evidence type="ECO:0000313" key="3">
    <source>
        <dbReference type="EMBL" id="KAJ3576525.1"/>
    </source>
</evidence>
<evidence type="ECO:0000256" key="1">
    <source>
        <dbReference type="ARBA" id="ARBA00022737"/>
    </source>
</evidence>